<accession>A0A2V4XFY3</accession>
<dbReference type="Pfam" id="PF03713">
    <property type="entry name" value="DUF305"/>
    <property type="match status" value="1"/>
</dbReference>
<keyword evidence="4" id="KW-1185">Reference proteome</keyword>
<dbReference type="OrthoDB" id="517560at2"/>
<keyword evidence="1" id="KW-0812">Transmembrane</keyword>
<keyword evidence="1" id="KW-0472">Membrane</keyword>
<proteinExistence type="predicted"/>
<feature type="transmembrane region" description="Helical" evidence="1">
    <location>
        <begin position="70"/>
        <end position="87"/>
    </location>
</feature>
<feature type="transmembrane region" description="Helical" evidence="1">
    <location>
        <begin position="9"/>
        <end position="29"/>
    </location>
</feature>
<comment type="caution">
    <text evidence="3">The sequence shown here is derived from an EMBL/GenBank/DDBJ whole genome shotgun (WGS) entry which is preliminary data.</text>
</comment>
<dbReference type="Proteomes" id="UP000248054">
    <property type="component" value="Unassembled WGS sequence"/>
</dbReference>
<dbReference type="InterPro" id="IPR005183">
    <property type="entry name" value="DUF305_CopM-like"/>
</dbReference>
<organism evidence="3 4">
    <name type="scientific">Winogradskyella epiphytica</name>
    <dbReference type="NCBI Taxonomy" id="262005"/>
    <lineage>
        <taxon>Bacteria</taxon>
        <taxon>Pseudomonadati</taxon>
        <taxon>Bacteroidota</taxon>
        <taxon>Flavobacteriia</taxon>
        <taxon>Flavobacteriales</taxon>
        <taxon>Flavobacteriaceae</taxon>
        <taxon>Winogradskyella</taxon>
    </lineage>
</organism>
<dbReference type="Gene3D" id="1.20.1260.10">
    <property type="match status" value="1"/>
</dbReference>
<sequence length="152" mass="17755">MKKSNYTKFILMLVCSAISMYVTMYFNTYEFSHVFFSWTRMYMTLIGIGGMAIIMFLFMRNMYSNKLKNTAIIVGSVLLMVISTYLVRKQISIDDVKWMRAMIPHHSIAILTSGRAELKDPEVKELANEIIIAQEKEIAEMKKMIKRLEEKD</sequence>
<dbReference type="AlphaFoldDB" id="A0A2V4XFY3"/>
<dbReference type="InterPro" id="IPR012347">
    <property type="entry name" value="Ferritin-like"/>
</dbReference>
<dbReference type="RefSeq" id="WP_110475323.1">
    <property type="nucleotide sequence ID" value="NZ_BMWQ01000002.1"/>
</dbReference>
<name>A0A2V4XFY3_9FLAO</name>
<dbReference type="EMBL" id="QJTD01000002">
    <property type="protein sequence ID" value="PYE81965.1"/>
    <property type="molecule type" value="Genomic_DNA"/>
</dbReference>
<feature type="transmembrane region" description="Helical" evidence="1">
    <location>
        <begin position="41"/>
        <end position="58"/>
    </location>
</feature>
<evidence type="ECO:0000313" key="4">
    <source>
        <dbReference type="Proteomes" id="UP000248054"/>
    </source>
</evidence>
<evidence type="ECO:0000256" key="1">
    <source>
        <dbReference type="SAM" id="Phobius"/>
    </source>
</evidence>
<evidence type="ECO:0000313" key="3">
    <source>
        <dbReference type="EMBL" id="PYE81965.1"/>
    </source>
</evidence>
<protein>
    <recommendedName>
        <fullName evidence="2">DUF305 domain-containing protein</fullName>
    </recommendedName>
</protein>
<feature type="domain" description="DUF305" evidence="2">
    <location>
        <begin position="95"/>
        <end position="150"/>
    </location>
</feature>
<reference evidence="3 4" key="1">
    <citation type="submission" date="2018-06" db="EMBL/GenBank/DDBJ databases">
        <title>Genomic Encyclopedia of Type Strains, Phase III (KMG-III): the genomes of soil and plant-associated and newly described type strains.</title>
        <authorList>
            <person name="Whitman W."/>
        </authorList>
    </citation>
    <scope>NUCLEOTIDE SEQUENCE [LARGE SCALE GENOMIC DNA]</scope>
    <source>
        <strain evidence="3 4">CECT 7945</strain>
    </source>
</reference>
<gene>
    <name evidence="3" type="ORF">DFQ11_102545</name>
</gene>
<evidence type="ECO:0000259" key="2">
    <source>
        <dbReference type="Pfam" id="PF03713"/>
    </source>
</evidence>
<keyword evidence="1" id="KW-1133">Transmembrane helix</keyword>